<evidence type="ECO:0000259" key="6">
    <source>
        <dbReference type="Pfam" id="PF04116"/>
    </source>
</evidence>
<dbReference type="GO" id="GO:0016020">
    <property type="term" value="C:membrane"/>
    <property type="evidence" value="ECO:0007669"/>
    <property type="project" value="UniProtKB-SubCell"/>
</dbReference>
<organism evidence="7 8">
    <name type="scientific">Nitrosovibrio tenuis</name>
    <dbReference type="NCBI Taxonomy" id="1233"/>
    <lineage>
        <taxon>Bacteria</taxon>
        <taxon>Pseudomonadati</taxon>
        <taxon>Pseudomonadota</taxon>
        <taxon>Betaproteobacteria</taxon>
        <taxon>Nitrosomonadales</taxon>
        <taxon>Nitrosomonadaceae</taxon>
        <taxon>Nitrosovibrio</taxon>
    </lineage>
</organism>
<evidence type="ECO:0000256" key="1">
    <source>
        <dbReference type="ARBA" id="ARBA00004370"/>
    </source>
</evidence>
<dbReference type="InterPro" id="IPR006694">
    <property type="entry name" value="Fatty_acid_hydroxylase"/>
</dbReference>
<protein>
    <submittedName>
        <fullName evidence="7">Sterol desaturase/sphingolipid hydroxylase, fatty acid hydroxylase superfamily</fullName>
    </submittedName>
</protein>
<evidence type="ECO:0000256" key="2">
    <source>
        <dbReference type="ARBA" id="ARBA00022692"/>
    </source>
</evidence>
<dbReference type="GO" id="GO:0008610">
    <property type="term" value="P:lipid biosynthetic process"/>
    <property type="evidence" value="ECO:0007669"/>
    <property type="project" value="InterPro"/>
</dbReference>
<evidence type="ECO:0000256" key="5">
    <source>
        <dbReference type="SAM" id="Phobius"/>
    </source>
</evidence>
<feature type="transmembrane region" description="Helical" evidence="5">
    <location>
        <begin position="51"/>
        <end position="72"/>
    </location>
</feature>
<dbReference type="InterPro" id="IPR050307">
    <property type="entry name" value="Sterol_Desaturase_Related"/>
</dbReference>
<gene>
    <name evidence="7" type="ORF">SAMN05216387_102357</name>
</gene>
<feature type="transmembrane region" description="Helical" evidence="5">
    <location>
        <begin position="150"/>
        <end position="170"/>
    </location>
</feature>
<keyword evidence="3 5" id="KW-1133">Transmembrane helix</keyword>
<dbReference type="GO" id="GO:0005506">
    <property type="term" value="F:iron ion binding"/>
    <property type="evidence" value="ECO:0007669"/>
    <property type="project" value="InterPro"/>
</dbReference>
<keyword evidence="2 5" id="KW-0812">Transmembrane</keyword>
<keyword evidence="8" id="KW-1185">Reference proteome</keyword>
<evidence type="ECO:0000256" key="4">
    <source>
        <dbReference type="ARBA" id="ARBA00023136"/>
    </source>
</evidence>
<feature type="transmembrane region" description="Helical" evidence="5">
    <location>
        <begin position="12"/>
        <end position="31"/>
    </location>
</feature>
<evidence type="ECO:0000313" key="7">
    <source>
        <dbReference type="EMBL" id="SEK68280.1"/>
    </source>
</evidence>
<dbReference type="EMBL" id="FOBH01000002">
    <property type="protein sequence ID" value="SEK68280.1"/>
    <property type="molecule type" value="Genomic_DNA"/>
</dbReference>
<dbReference type="AlphaFoldDB" id="A0A1H7J2T7"/>
<dbReference type="Pfam" id="PF04116">
    <property type="entry name" value="FA_hydroxylase"/>
    <property type="match status" value="1"/>
</dbReference>
<sequence>MTEAGLEAEPFIRLGFFIVMLVAVGTCEALAPRRRRALARLKRWPGNLGIAVLNTLVIRVIFPTAAVGVALLTETNGWGLLNAFVIPTWIAVPVSVVVLDLAIYLQHVLFHAVPLLWRLHRMHHADLDFDVTTGVRFHPIEIMLSMCIKLMIVVTLGASALAVLIFEVLLNATSLFNHGNVRIPLPLDRFLRWLVVTPDMHRVHHSWHPNETNSNFGFNLPWWDRLLGTYQDQPREGHESMTIGINLFREPAWERLDRMLIQPFVGPANSYPINSREALEQIPDAEALAKSRKERN</sequence>
<dbReference type="Proteomes" id="UP000198620">
    <property type="component" value="Unassembled WGS sequence"/>
</dbReference>
<keyword evidence="4 5" id="KW-0472">Membrane</keyword>
<reference evidence="7 8" key="1">
    <citation type="submission" date="2016-10" db="EMBL/GenBank/DDBJ databases">
        <authorList>
            <person name="de Groot N.N."/>
        </authorList>
    </citation>
    <scope>NUCLEOTIDE SEQUENCE [LARGE SCALE GENOMIC DNA]</scope>
    <source>
        <strain evidence="7 8">Nv1</strain>
    </source>
</reference>
<feature type="transmembrane region" description="Helical" evidence="5">
    <location>
        <begin position="84"/>
        <end position="105"/>
    </location>
</feature>
<feature type="domain" description="Fatty acid hydroxylase" evidence="6">
    <location>
        <begin position="94"/>
        <end position="229"/>
    </location>
</feature>
<name>A0A1H7J2T7_9PROT</name>
<accession>A0A1H7J2T7</accession>
<dbReference type="RefSeq" id="WP_245727695.1">
    <property type="nucleotide sequence ID" value="NZ_FOBH01000002.1"/>
</dbReference>
<dbReference type="STRING" id="1233.SAMN05216387_102357"/>
<comment type="subcellular location">
    <subcellularLocation>
        <location evidence="1">Membrane</location>
    </subcellularLocation>
</comment>
<evidence type="ECO:0000313" key="8">
    <source>
        <dbReference type="Proteomes" id="UP000198620"/>
    </source>
</evidence>
<proteinExistence type="predicted"/>
<evidence type="ECO:0000256" key="3">
    <source>
        <dbReference type="ARBA" id="ARBA00022989"/>
    </source>
</evidence>
<dbReference type="GO" id="GO:0016491">
    <property type="term" value="F:oxidoreductase activity"/>
    <property type="evidence" value="ECO:0007669"/>
    <property type="project" value="InterPro"/>
</dbReference>
<dbReference type="PANTHER" id="PTHR11863">
    <property type="entry name" value="STEROL DESATURASE"/>
    <property type="match status" value="1"/>
</dbReference>